<feature type="domain" description="Ketosynthase family 3 (KS3)" evidence="14">
    <location>
        <begin position="1703"/>
        <end position="2139"/>
    </location>
</feature>
<feature type="region of interest" description="Disordered" evidence="11">
    <location>
        <begin position="1522"/>
        <end position="1546"/>
    </location>
</feature>
<evidence type="ECO:0000256" key="3">
    <source>
        <dbReference type="ARBA" id="ARBA00004789"/>
    </source>
</evidence>
<dbReference type="CDD" id="cd08953">
    <property type="entry name" value="KR_2_SDR_x"/>
    <property type="match status" value="1"/>
</dbReference>
<gene>
    <name evidence="16" type="ORF">BCM02_102724</name>
</gene>
<dbReference type="EMBL" id="VNHS01000002">
    <property type="protein sequence ID" value="TYP78147.1"/>
    <property type="molecule type" value="Genomic_DNA"/>
</dbReference>
<dbReference type="InterPro" id="IPR056394">
    <property type="entry name" value="AprA-like_N"/>
</dbReference>
<dbReference type="SUPFAM" id="SSF47336">
    <property type="entry name" value="ACP-like"/>
    <property type="match status" value="3"/>
</dbReference>
<dbReference type="FunFam" id="3.40.47.10:FF:000019">
    <property type="entry name" value="Polyketide synthase type I"/>
    <property type="match status" value="2"/>
</dbReference>
<accession>A0A5S5CFS8</accession>
<dbReference type="PANTHER" id="PTHR43775:SF37">
    <property type="entry name" value="SI:DKEY-61P9.11"/>
    <property type="match status" value="1"/>
</dbReference>
<comment type="pathway">
    <text evidence="3">Antibiotic biosynthesis; bacillaene biosynthesis.</text>
</comment>
<dbReference type="CDD" id="cd00833">
    <property type="entry name" value="PKS"/>
    <property type="match status" value="3"/>
</dbReference>
<feature type="domain" description="Ketosynthase family 3 (KS3)" evidence="14">
    <location>
        <begin position="904"/>
        <end position="1330"/>
    </location>
</feature>
<dbReference type="Gene3D" id="3.40.630.30">
    <property type="match status" value="1"/>
</dbReference>
<feature type="active site" description="Proton donor; for dehydratase activity" evidence="10">
    <location>
        <position position="2518"/>
    </location>
</feature>
<keyword evidence="17" id="KW-1185">Reference proteome</keyword>
<dbReference type="InterPro" id="IPR049551">
    <property type="entry name" value="PKS_DH_C"/>
</dbReference>
<dbReference type="SMART" id="SM00825">
    <property type="entry name" value="PKS_KS"/>
    <property type="match status" value="3"/>
</dbReference>
<keyword evidence="4" id="KW-0596">Phosphopantetheine</keyword>
<dbReference type="InterPro" id="IPR006162">
    <property type="entry name" value="Ppantetheine_attach_site"/>
</dbReference>
<dbReference type="Pfam" id="PF00550">
    <property type="entry name" value="PP-binding"/>
    <property type="match status" value="3"/>
</dbReference>
<dbReference type="PROSITE" id="PS51186">
    <property type="entry name" value="GNAT"/>
    <property type="match status" value="1"/>
</dbReference>
<dbReference type="InterPro" id="IPR049900">
    <property type="entry name" value="PKS_mFAS_DH"/>
</dbReference>
<evidence type="ECO:0000256" key="7">
    <source>
        <dbReference type="ARBA" id="ARBA00022679"/>
    </source>
</evidence>
<evidence type="ECO:0000256" key="9">
    <source>
        <dbReference type="ARBA" id="ARBA00023268"/>
    </source>
</evidence>
<dbReference type="InterPro" id="IPR029063">
    <property type="entry name" value="SAM-dependent_MTases_sf"/>
</dbReference>
<keyword evidence="7 16" id="KW-0808">Transferase</keyword>
<dbReference type="PROSITE" id="PS00606">
    <property type="entry name" value="KS3_1"/>
    <property type="match status" value="3"/>
</dbReference>
<comment type="caution">
    <text evidence="16">The sequence shown here is derived from an EMBL/GenBank/DDBJ whole genome shotgun (WGS) entry which is preliminary data.</text>
</comment>
<protein>
    <submittedName>
        <fullName evidence="16">Acyl transferase domain-containing protein</fullName>
    </submittedName>
</protein>
<comment type="subcellular location">
    <subcellularLocation>
        <location evidence="2">Cytoplasm</location>
    </subcellularLocation>
</comment>
<dbReference type="InterPro" id="IPR049552">
    <property type="entry name" value="PKS_DH_N"/>
</dbReference>
<feature type="compositionally biased region" description="Basic and acidic residues" evidence="11">
    <location>
        <begin position="1522"/>
        <end position="1534"/>
    </location>
</feature>
<dbReference type="InterPro" id="IPR013968">
    <property type="entry name" value="PKS_KR"/>
</dbReference>
<evidence type="ECO:0000256" key="2">
    <source>
        <dbReference type="ARBA" id="ARBA00004496"/>
    </source>
</evidence>
<name>A0A5S5CFS8_9BACL</name>
<dbReference type="InterPro" id="IPR000182">
    <property type="entry name" value="GNAT_dom"/>
</dbReference>
<dbReference type="Pfam" id="PF00109">
    <property type="entry name" value="ketoacyl-synt"/>
    <property type="match status" value="3"/>
</dbReference>
<dbReference type="GO" id="GO:0031177">
    <property type="term" value="F:phosphopantetheine binding"/>
    <property type="evidence" value="ECO:0007669"/>
    <property type="project" value="InterPro"/>
</dbReference>
<keyword evidence="6" id="KW-0597">Phosphoprotein</keyword>
<dbReference type="InterPro" id="IPR016181">
    <property type="entry name" value="Acyl_CoA_acyltransferase"/>
</dbReference>
<dbReference type="InterPro" id="IPR032821">
    <property type="entry name" value="PKS_assoc"/>
</dbReference>
<evidence type="ECO:0000259" key="13">
    <source>
        <dbReference type="PROSITE" id="PS51186"/>
    </source>
</evidence>
<dbReference type="InterPro" id="IPR050091">
    <property type="entry name" value="PKS_NRPS_Biosynth_Enz"/>
</dbReference>
<feature type="region of interest" description="Disordered" evidence="11">
    <location>
        <begin position="837"/>
        <end position="897"/>
    </location>
</feature>
<dbReference type="UniPathway" id="UPA01003"/>
<dbReference type="Proteomes" id="UP000323257">
    <property type="component" value="Unassembled WGS sequence"/>
</dbReference>
<dbReference type="SMART" id="SM00826">
    <property type="entry name" value="PKS_DH"/>
    <property type="match status" value="1"/>
</dbReference>
<evidence type="ECO:0000256" key="6">
    <source>
        <dbReference type="ARBA" id="ARBA00022553"/>
    </source>
</evidence>
<dbReference type="SUPFAM" id="SSF46785">
    <property type="entry name" value="Winged helix' DNA-binding domain"/>
    <property type="match status" value="1"/>
</dbReference>
<dbReference type="Pfam" id="PF21089">
    <property type="entry name" value="PKS_DH_N"/>
    <property type="match status" value="1"/>
</dbReference>
<dbReference type="InterPro" id="IPR016039">
    <property type="entry name" value="Thiolase-like"/>
</dbReference>
<dbReference type="PROSITE" id="PS50075">
    <property type="entry name" value="CARRIER"/>
    <property type="match status" value="3"/>
</dbReference>
<dbReference type="GO" id="GO:0004312">
    <property type="term" value="F:fatty acid synthase activity"/>
    <property type="evidence" value="ECO:0007669"/>
    <property type="project" value="TreeGrafter"/>
</dbReference>
<evidence type="ECO:0000256" key="8">
    <source>
        <dbReference type="ARBA" id="ARBA00022737"/>
    </source>
</evidence>
<dbReference type="SMART" id="SM00823">
    <property type="entry name" value="PKS_PP"/>
    <property type="match status" value="3"/>
</dbReference>
<dbReference type="PROSITE" id="PS00012">
    <property type="entry name" value="PHOSPHOPANTETHEINE"/>
    <property type="match status" value="1"/>
</dbReference>
<dbReference type="InterPro" id="IPR036388">
    <property type="entry name" value="WH-like_DNA-bd_sf"/>
</dbReference>
<dbReference type="Pfam" id="PF02801">
    <property type="entry name" value="Ketoacyl-synt_C"/>
    <property type="match status" value="3"/>
</dbReference>
<feature type="region of interest" description="N-terminal hotdog fold" evidence="10">
    <location>
        <begin position="2319"/>
        <end position="2438"/>
    </location>
</feature>
<feature type="domain" description="PKS/mFAS DH" evidence="15">
    <location>
        <begin position="2319"/>
        <end position="2600"/>
    </location>
</feature>
<dbReference type="InterPro" id="IPR056395">
    <property type="entry name" value="WH_AprA"/>
</dbReference>
<dbReference type="InterPro" id="IPR020841">
    <property type="entry name" value="PKS_Beta-ketoAc_synthase_dom"/>
</dbReference>
<dbReference type="InterPro" id="IPR014031">
    <property type="entry name" value="Ketoacyl_synth_C"/>
</dbReference>
<dbReference type="InterPro" id="IPR057326">
    <property type="entry name" value="KR_dom"/>
</dbReference>
<dbReference type="PANTHER" id="PTHR43775">
    <property type="entry name" value="FATTY ACID SYNTHASE"/>
    <property type="match status" value="1"/>
</dbReference>
<evidence type="ECO:0000259" key="14">
    <source>
        <dbReference type="PROSITE" id="PS52004"/>
    </source>
</evidence>
<dbReference type="InterPro" id="IPR036736">
    <property type="entry name" value="ACP-like_sf"/>
</dbReference>
<feature type="domain" description="Ketosynthase family 3 (KS3)" evidence="14">
    <location>
        <begin position="3198"/>
        <end position="3617"/>
    </location>
</feature>
<feature type="active site" description="Proton acceptor; for dehydratase activity" evidence="10">
    <location>
        <position position="2348"/>
    </location>
</feature>
<organism evidence="16 17">
    <name type="scientific">Paenibacillus methanolicus</name>
    <dbReference type="NCBI Taxonomy" id="582686"/>
    <lineage>
        <taxon>Bacteria</taxon>
        <taxon>Bacillati</taxon>
        <taxon>Bacillota</taxon>
        <taxon>Bacilli</taxon>
        <taxon>Bacillales</taxon>
        <taxon>Paenibacillaceae</taxon>
        <taxon>Paenibacillus</taxon>
    </lineage>
</organism>
<feature type="domain" description="Carrier" evidence="12">
    <location>
        <begin position="3063"/>
        <end position="3139"/>
    </location>
</feature>
<keyword evidence="5" id="KW-0963">Cytoplasm</keyword>
<evidence type="ECO:0000256" key="4">
    <source>
        <dbReference type="ARBA" id="ARBA00022450"/>
    </source>
</evidence>
<dbReference type="Pfam" id="PF23589">
    <property type="entry name" value="WHD_AprA"/>
    <property type="match status" value="1"/>
</dbReference>
<dbReference type="Pfam" id="PF23526">
    <property type="entry name" value="AprA_N"/>
    <property type="match status" value="1"/>
</dbReference>
<feature type="domain" description="N-acetyltransferase" evidence="13">
    <location>
        <begin position="512"/>
        <end position="706"/>
    </location>
</feature>
<dbReference type="InterPro" id="IPR056393">
    <property type="entry name" value="AprA-like_MT2"/>
</dbReference>
<dbReference type="CDD" id="cd02440">
    <property type="entry name" value="AdoMet_MTases"/>
    <property type="match status" value="1"/>
</dbReference>
<evidence type="ECO:0000259" key="12">
    <source>
        <dbReference type="PROSITE" id="PS50075"/>
    </source>
</evidence>
<dbReference type="InterPro" id="IPR020806">
    <property type="entry name" value="PKS_PP-bd"/>
</dbReference>
<dbReference type="PROSITE" id="PS52019">
    <property type="entry name" value="PKS_MFAS_DH"/>
    <property type="match status" value="1"/>
</dbReference>
<evidence type="ECO:0000256" key="1">
    <source>
        <dbReference type="ARBA" id="ARBA00003299"/>
    </source>
</evidence>
<dbReference type="OrthoDB" id="2460252at2"/>
<dbReference type="InterPro" id="IPR042104">
    <property type="entry name" value="PKS_dehydratase_sf"/>
</dbReference>
<dbReference type="InterPro" id="IPR009081">
    <property type="entry name" value="PP-bd_ACP"/>
</dbReference>
<evidence type="ECO:0000259" key="15">
    <source>
        <dbReference type="PROSITE" id="PS52019"/>
    </source>
</evidence>
<dbReference type="GO" id="GO:0006633">
    <property type="term" value="P:fatty acid biosynthetic process"/>
    <property type="evidence" value="ECO:0007669"/>
    <property type="project" value="InterPro"/>
</dbReference>
<feature type="region of interest" description="Disordered" evidence="11">
    <location>
        <begin position="3811"/>
        <end position="3836"/>
    </location>
</feature>
<dbReference type="InterPro" id="IPR020807">
    <property type="entry name" value="PKS_DH"/>
</dbReference>
<dbReference type="InterPro" id="IPR054514">
    <property type="entry name" value="RhiE-like_linker"/>
</dbReference>
<dbReference type="GO" id="GO:0005737">
    <property type="term" value="C:cytoplasm"/>
    <property type="evidence" value="ECO:0007669"/>
    <property type="project" value="UniProtKB-SubCell"/>
</dbReference>
<dbReference type="SMART" id="SM00822">
    <property type="entry name" value="PKS_KR"/>
    <property type="match status" value="1"/>
</dbReference>
<evidence type="ECO:0000256" key="10">
    <source>
        <dbReference type="PROSITE-ProRule" id="PRU01363"/>
    </source>
</evidence>
<dbReference type="InterPro" id="IPR036291">
    <property type="entry name" value="NAD(P)-bd_dom_sf"/>
</dbReference>
<dbReference type="Pfam" id="PF22336">
    <property type="entry name" value="RhiE-like_linker"/>
    <property type="match status" value="2"/>
</dbReference>
<keyword evidence="8" id="KW-0677">Repeat</keyword>
<evidence type="ECO:0000256" key="5">
    <source>
        <dbReference type="ARBA" id="ARBA00022490"/>
    </source>
</evidence>
<reference evidence="16 17" key="1">
    <citation type="submission" date="2019-07" db="EMBL/GenBank/DDBJ databases">
        <title>Genomic Encyclopedia of Type Strains, Phase III (KMG-III): the genomes of soil and plant-associated and newly described type strains.</title>
        <authorList>
            <person name="Whitman W."/>
        </authorList>
    </citation>
    <scope>NUCLEOTIDE SEQUENCE [LARGE SCALE GENOMIC DNA]</scope>
    <source>
        <strain evidence="16 17">BL24</strain>
    </source>
</reference>
<proteinExistence type="predicted"/>
<dbReference type="GO" id="GO:0005886">
    <property type="term" value="C:plasma membrane"/>
    <property type="evidence" value="ECO:0007669"/>
    <property type="project" value="TreeGrafter"/>
</dbReference>
<feature type="domain" description="Carrier" evidence="12">
    <location>
        <begin position="734"/>
        <end position="810"/>
    </location>
</feature>
<dbReference type="Pfam" id="PF14765">
    <property type="entry name" value="PS-DH"/>
    <property type="match status" value="1"/>
</dbReference>
<dbReference type="GO" id="GO:0071770">
    <property type="term" value="P:DIM/DIP cell wall layer assembly"/>
    <property type="evidence" value="ECO:0007669"/>
    <property type="project" value="TreeGrafter"/>
</dbReference>
<keyword evidence="9" id="KW-0511">Multifunctional enzyme</keyword>
<feature type="domain" description="Carrier" evidence="12">
    <location>
        <begin position="1551"/>
        <end position="1636"/>
    </location>
</feature>
<dbReference type="Gene3D" id="3.40.50.150">
    <property type="entry name" value="Vaccinia Virus protein VP39"/>
    <property type="match status" value="2"/>
</dbReference>
<dbReference type="Pfam" id="PF08659">
    <property type="entry name" value="KR"/>
    <property type="match status" value="1"/>
</dbReference>
<dbReference type="InterPro" id="IPR018201">
    <property type="entry name" value="Ketoacyl_synth_AS"/>
</dbReference>
<evidence type="ECO:0000313" key="17">
    <source>
        <dbReference type="Proteomes" id="UP000323257"/>
    </source>
</evidence>
<dbReference type="Gene3D" id="3.40.50.720">
    <property type="entry name" value="NAD(P)-binding Rossmann-like Domain"/>
    <property type="match status" value="1"/>
</dbReference>
<dbReference type="Gene3D" id="3.10.129.110">
    <property type="entry name" value="Polyketide synthase dehydratase"/>
    <property type="match status" value="1"/>
</dbReference>
<dbReference type="Gene3D" id="1.10.10.10">
    <property type="entry name" value="Winged helix-like DNA-binding domain superfamily/Winged helix DNA-binding domain"/>
    <property type="match status" value="1"/>
</dbReference>
<dbReference type="SUPFAM" id="SSF55729">
    <property type="entry name" value="Acyl-CoA N-acyltransferases (Nat)"/>
    <property type="match status" value="1"/>
</dbReference>
<comment type="function">
    <text evidence="1">Involved in some intermediate steps for the synthesis of the antibiotic polyketide bacillaene which is involved in secondary metabolism.</text>
</comment>
<feature type="compositionally biased region" description="Polar residues" evidence="11">
    <location>
        <begin position="843"/>
        <end position="866"/>
    </location>
</feature>
<feature type="region of interest" description="C-terminal hotdog fold" evidence="10">
    <location>
        <begin position="2456"/>
        <end position="2600"/>
    </location>
</feature>
<dbReference type="Pfam" id="PF08242">
    <property type="entry name" value="Methyltransf_12"/>
    <property type="match status" value="1"/>
</dbReference>
<dbReference type="GO" id="GO:0004315">
    <property type="term" value="F:3-oxoacyl-[acyl-carrier-protein] synthase activity"/>
    <property type="evidence" value="ECO:0007669"/>
    <property type="project" value="InterPro"/>
</dbReference>
<dbReference type="SUPFAM" id="SSF51735">
    <property type="entry name" value="NAD(P)-binding Rossmann-fold domains"/>
    <property type="match status" value="2"/>
</dbReference>
<sequence>MLSILHNYANGLIAVPVLLACRRHGLFELLGAGHPVTFASLAERLGANGGHLRTALAMLESLGWAERDDQDRYVGTEDLERQRLIPGDMAELLDFPMHAYIEGEDPSLTLADWVSRAASGWGIDDPLLGEFLDGMLFVPLITQLKGRADLDSRRASDPDALLTGLSGRVRDEVAGLLIAKGWLERKPHVDELTELGRFLIDRMYNTAILYSYKPMLRQMNQVIFGDCEAVFRRGDDGHEAHIDRTLNVTGSGFQHEKYFADLEAAVLAIFDREPLAEQPDYIADMGCGDGTLLYRLYEMICAKSLRGRHLDRHPLRLIGIDYNEKALEATRETLRGLNPLTLTGDIGNPSKLMEDLAALGIDKPERILHVRSFLDHDRIYLPPVAGDEAVSHGVDEGIFVAADGRELPAGEAFQSLTEHLRKWSNVVSEHGLLVLEVHSLKPSALRGQIGKSESFHFDAFHRFSQQLLVEADQFLLAAAAAGLFPHEKYGRKYPKTLNYARITLNRFEPRGYIVRTASPADLDALEALERQCWDASIRASKETLAARIARYPKGQLVVVKEGRIVGSIYSQRIASADLLLRACIDDVESLHQPGGSVVQLLGIQVLPEAQNEGIGDQLLEFALQLASVTGGVGEAAGVSRCRDYAKQTELAYSQYVQSRNQLGLPKDATLRFHEMHGARIAGIVTGYRPHDAANEGNGVLVRYDLRARRRYERAQAAIAEQSAATADGQAAKARDAQPYRRFLEATIKLMLSDPDGCEPNVPLMDMGLDSADLLELSEHINAKYGVAVGTTFFFKYGTVDKMAQYLSEHAAVQEDWAEVNRGEGGLEERLAQRSSAAFEASVNGGSSEHATSETFGNGDSAVNNEASAAGRSPLAGDVSEGAAMSAATGRSHAPRSDDIAARDAGGIALVGAACRLPGGVRDLESLWELLLEGRDAISGMSDRWQWPSSIDPSGENKGIDRGGYLDRIDEFDPAFFRMPASTAEWTDPQQRMLMELSWECLEHAGYPPSALSGSRTGVYIGASGSDYHLLLGRSADEVDARFGLGSSMSMLPNRISYYYDLLGPSLLIDTACSSSLVAVHEAVRAIRRGDCDQALVGAVHLMCDASNTVSYYKAGMLSKEGACRTFDQGADGYARGEGAAMLLLKPLESAVADGDSILAVLEGTAVNHGGHASGLTVPNPSQQAALVKDALLDAGASPEMIGYVEAHGTGTPLGDPIEVSGLTEAFADETTEPVAEAYCGIGSIKTNIGHLEAAAGMAGLLKAVLAIRNRTLPANVHFNALNREIDLEGGPFYVVDRVREWRLPAGRRLRYAGVSSFGSGGTNAHVVLREQPEPEASGLTGLSRPAYLFALSAKTPEALARRIRDLGGWLGREAGRWSPEQVGAALAMGREHFQARKAYVAADLEELRRRLEHDAGTDAAYGLSALEPKDGTTELEQEGRDLAAKLATGAAGTDGYLRGIGRLAGLYEAGCEVRALLEPLYEGTAWRGVRPPAYPFARERYWLPKAVRAAQHAREYELAGNKHEKAVRGDEQAGHKGGQAGNEEAPKVATSFASEREGTLETRVLNLLLDTAAELLNADRSMLDGDTELGEYGFDSILYLQLSRQLNGIYAFGLTPADFFTYSTLGRLASYLADQGGESLSRRLSEDTGRQAAASTRLDSEACSATSAGERQASFRSGESALLRAEPDAAVMESGMTRTNPEEELVAIVGMSGVFPMARDVDEFWRNLLEGKDCIGELPRDREAWFRKSGDPAKTSGSAVRWGGFVEDIDLFDPLFFGISPKEAELMDPQQRMLLMQAWKALEDAGCNPRSLSGGNTAVFAGMMSNGYNELIAKSDHPIDGHYASGTMASVGPNRLSYFLNIHGPSEPVETACSSSLVAIYRAVQAIQSGASDLALAGGVNTLISPDYYESFVKAGMLSPDGRCKTFSAKADGYVRSEGAAMLVLKKLSAAERDGDHVYAVIRGAAVNHGGRASSLTAPNPRAQADLLVTAYAQSGIDPRTVTYIETHGTGTELGDPIEINGLKSAFRELYAQHSGASVASPTCGLGSVKSNVGHLELAAGVAGVVKVLLQMKHKKRVKSLHCDTINPYIQLDGSPFYIVRQTEEWAALTDRVGQPIPRRAGISSFGFGGANAHLVLEEYVPRRPPETTDAACISPARPGLFVLSAKEEDRLREQAERLLSALGGLSGDRLSDAAYTLQTGREAMEERLAIVAGSVSELTRRLAAYLEGKSDDGIFRGSARRSAQPKPDNERTMYEAARLELLAASWVRGMEADWAKLYEAGRRLNRVPLPTYPFARERCWVEPRANGYTAGGLNGALHPLVHRNTSTLAEQRYSATFDGSEFYLCDHRVDGRKLLPGVAYLEMARAAAALASQSRTARIEDAVWVRPFYVDGSPRALHIRLQPGEAGSIACEMFSIAAEGEELLHAQAIAIVGEPDRLPRPDAIDVHERLRRASGRTMSAEDCYKLFDASALQYGPAFRGIDMLYVGDKEAIAKLTLRQETVPGVEEGFTLHPGMMDAAIQACVGLMVEKLDKEPHPFLPFTAAAIEVSGGTAEVAWAHVRLAEGAVDRFDVALCDERGRVLVYVRELVFMKAADGRRSGMEKRSEEAIHSNAAARHNAQIATGNPDSLADRAQGPIAALTPAMLVGEALLAKPERTVPWDEASLATLDDTEQTFAGLLWGQLHAAGFFEPGLTSARLMEKTAALRAPFDRWMRESLAVLARAGFLIPAVDSYVSARQDRPDTAALWEQWRVRKPRWLADPDLAARVRLAEAALLALPDILAGAVKPTEILFPGGSMELVEGIYKHNSTADYYNAVVADLVEAYVQRSAETGMPPVRILEVGAGTGGTSAEVLRRLQRYGTRVEEYCYTDLSRAFLIHAEREYGAANPYLTYRILNAEQRFEEQALDCGGYDLVLATNVLHATRNVRRTLRNSKSALKPGGLLVLNELTEKSVFAHVTFGLLDGWWLYEEEHVRLPGSPCLSVAQWTNALEDEGYRTVRYAANERGGQQIIWAESDGVIGDSNTVERSVPRSEPAAAPAITAVQAIAAPSTPVRADAVMDRQLKERCCAYIVQIIAEAVRLPAGKIDPAEPMERYGIDSILIVQVSNKLEKAFGHVGKTLLFEHRTINELTGHFVETRAETLRTFFGLAAVTTAPAVQAAASSVNAAAETSGAAGMIRFLPAGAKPAARASRPFAFEDEIAIVGLAGRYPGAANADEFWSLLREGRSAISEVPADRWDWRAHYAPGKGRKGVAYTKWAGFIDGLERFDSLLFQISPAEAAEMDPHERAFLEVAYECLEDAGYAPSSMGTSGKVGVFVGVTHGASGRGSRNYSVANRVSYAFDLKGPSLAVDTACSSSLTALHLACDSLRGGSSDCAIAGGVNLIIKPDHLVVLSEYTMLSEGPECRAFGDGADGFVDGEGVGAVLLKPLSRAIADGDHVYGVVKGSMINAGGRTNGYTVPNPAAHAKAIEGALEAAGVKADEVSYIEAHGTGTALGDPIEVRGLTLAFRQHTDKTQYCALGSVKTNIGHGESAAGIAGLTKVLLQMKHGQLAPSLHSATLNPHIDFPSTPFRVQRELAAWNRPAAVGMGFEGQGVRIAGISSFGAGGANAHVVISEYATEEIGRDEAVLLAGPFVITLSARSEGQLLEQAGRLLAAISQGKITESNLRDAAYTLQVGREPMEERLACVVDNVSELDGLLRGYLAGERQHIHRGQAKQNKELLALLQDEEALGDVVRSLAGSRNSRKLAALWARGFAVDWGLLYEGARPRRMSLPTYPFGGQRYPIWRGESAASTVLDRSAADIRAAYEAEPLSAQPLPEPEADPELASAKSDTDAEQDTEALTLIPVWETIPEAEANALEAASEATGRIVMIGGSDSLRAAVRRRHADAILLNVEPRASIGQLADKLAGLGSIGRVIWAAPEEQPGTASDERLIEAQEEGTLAAFRVVKAMLELDYGTKELAWTFLTWQSQQVRPDEQAAPHHAGVHGLAGVMAKEYPFWKVVSLDLERGADPDLAAIPALAGAQGSFARRGSRWYRQMLIPQEAPSGQPEGSAYRHGGVYVVIGGAGGIGEAWTEYMIRRYRAQIVWIGRREEDEAIRRRIRELSRFGPAPFYVCADAADRAALEGASAIIRERFGAIHGVVHSAIVMLDQGLMRMEEARFRASLAAKIDVSVRLAQVFGRDPLDFVLFFSSVNSFMRAPGQSNYVAGCLFKDMFARALGRERPCPVKVMNWGYWGTVGIVASDAYRERLAQTGLASVTPEEGMRAVEELLSGPCVQAAFMKCNSRFEFELIDRRTRMSFNPASGASRMEALRRRTGIARISGPVYQDAIAGDNAQSDHRSQSRALSSDSLAAAQLEEAILELAAADRGVDRLAMDADASLAEQGIDPVSWALLLSRLSEEVGAPLTALPEDVRLTLREAAASLSERYGL</sequence>
<dbReference type="InterPro" id="IPR013217">
    <property type="entry name" value="Methyltransf_12"/>
</dbReference>
<dbReference type="InterPro" id="IPR014030">
    <property type="entry name" value="Ketoacyl_synth_N"/>
</dbReference>
<dbReference type="SUPFAM" id="SSF53901">
    <property type="entry name" value="Thiolase-like"/>
    <property type="match status" value="3"/>
</dbReference>
<dbReference type="Gene3D" id="1.10.1200.10">
    <property type="entry name" value="ACP-like"/>
    <property type="match status" value="3"/>
</dbReference>
<dbReference type="Pfam" id="PF16197">
    <property type="entry name" value="KAsynt_C_assoc"/>
    <property type="match status" value="1"/>
</dbReference>
<dbReference type="PROSITE" id="PS52004">
    <property type="entry name" value="KS3_2"/>
    <property type="match status" value="3"/>
</dbReference>
<dbReference type="Pfam" id="PF23525">
    <property type="entry name" value="Methyltransf_36"/>
    <property type="match status" value="1"/>
</dbReference>
<evidence type="ECO:0000256" key="11">
    <source>
        <dbReference type="SAM" id="MobiDB-lite"/>
    </source>
</evidence>
<dbReference type="Gene3D" id="3.40.47.10">
    <property type="match status" value="3"/>
</dbReference>
<dbReference type="InterPro" id="IPR036390">
    <property type="entry name" value="WH_DNA-bd_sf"/>
</dbReference>
<dbReference type="SUPFAM" id="SSF53335">
    <property type="entry name" value="S-adenosyl-L-methionine-dependent methyltransferases"/>
    <property type="match status" value="3"/>
</dbReference>
<dbReference type="Gene3D" id="1.10.1240.100">
    <property type="match status" value="3"/>
</dbReference>
<evidence type="ECO:0000313" key="16">
    <source>
        <dbReference type="EMBL" id="TYP78147.1"/>
    </source>
</evidence>
<dbReference type="SMART" id="SM01294">
    <property type="entry name" value="PKS_PP_betabranch"/>
    <property type="match status" value="1"/>
</dbReference>